<dbReference type="OrthoDB" id="3235083at2759"/>
<dbReference type="AlphaFoldDB" id="A0A9P5LK13"/>
<dbReference type="Proteomes" id="UP000722485">
    <property type="component" value="Unassembled WGS sequence"/>
</dbReference>
<feature type="compositionally biased region" description="Basic and acidic residues" evidence="1">
    <location>
        <begin position="661"/>
        <end position="672"/>
    </location>
</feature>
<feature type="region of interest" description="Disordered" evidence="1">
    <location>
        <begin position="661"/>
        <end position="692"/>
    </location>
</feature>
<proteinExistence type="predicted"/>
<evidence type="ECO:0000256" key="1">
    <source>
        <dbReference type="SAM" id="MobiDB-lite"/>
    </source>
</evidence>
<evidence type="ECO:0000313" key="3">
    <source>
        <dbReference type="Proteomes" id="UP000722485"/>
    </source>
</evidence>
<accession>A0A9P5LK13</accession>
<name>A0A9P5LK13_9HYPO</name>
<dbReference type="EMBL" id="JAANBB010000013">
    <property type="protein sequence ID" value="KAF7556288.1"/>
    <property type="molecule type" value="Genomic_DNA"/>
</dbReference>
<evidence type="ECO:0000313" key="2">
    <source>
        <dbReference type="EMBL" id="KAF7556288.1"/>
    </source>
</evidence>
<gene>
    <name evidence="2" type="ORF">G7Z17_g1483</name>
</gene>
<organism evidence="2 3">
    <name type="scientific">Cylindrodendrum hubeiense</name>
    <dbReference type="NCBI Taxonomy" id="595255"/>
    <lineage>
        <taxon>Eukaryota</taxon>
        <taxon>Fungi</taxon>
        <taxon>Dikarya</taxon>
        <taxon>Ascomycota</taxon>
        <taxon>Pezizomycotina</taxon>
        <taxon>Sordariomycetes</taxon>
        <taxon>Hypocreomycetidae</taxon>
        <taxon>Hypocreales</taxon>
        <taxon>Nectriaceae</taxon>
        <taxon>Cylindrodendrum</taxon>
    </lineage>
</organism>
<comment type="caution">
    <text evidence="2">The sequence shown here is derived from an EMBL/GenBank/DDBJ whole genome shotgun (WGS) entry which is preliminary data.</text>
</comment>
<feature type="compositionally biased region" description="Basic and acidic residues" evidence="1">
    <location>
        <begin position="680"/>
        <end position="689"/>
    </location>
</feature>
<sequence>MPKVSSRCELMDNAFPAGPLKLRGNFFVTQDETGENMLFSVDKDGTLRLILKGENGINESINLSDKFGLADNETVRALSVNQNLDGIIHLVFATLQTDGSTKLYVVEPMTAVRSVWKPSGTLVGRLYTGEQWPVNIREFLMLPVNPHYVLDMCAANLRLYRGLFVLYKESESIQLRFVGLNPTKANPTLTSIAQPVPDGATKLASFKNKSGLTDLLISGTHGLTYRSAQECFSGSHGAPAVVTNDPAFTETTQIHVAQCEEKLSVWSLGNQRTLAYQEFSRPENTGEVPAQLTMAIPLLDEIFGHGRFTAVRNQHQGQKLFIVDGGGVMKVLEQSPESAIWQRPAEVMMPDSDKMVEFSSHTIHLSVNEDDGGPRANQPVRILSSTSAELIVNGACIRSVPGTPETVLTDDEGSLTVIIRSEGLSAPIITFADPNTEDNVFAGGKLAVDPMSKLWSTVGTVSSGQDLKAMKMPDGASFVREDVPSSDLDQAADALKNLHQVKREMDSESTSWAVSSARGPSLADRFWGALYWVCDKVKQGWNFVVKKVKQAWEFILEIGGKVWNFVLETVQHVAAAIQTVLSAVTKGWEWIKQKLAFIFSWGDILAVKNVFVNLTTHGMLFAADGAALMELKVQSLFEDVRVKLRELKKAKLPPELLNLHAGKDDKTEREAKAASGADAGKMHDAENESKSPQAQYASYHVKHGGTSAGGRTEGQDVFDRILLRMKKALEQADQLASRLADNISDLFSSSTNLSIGDLLAKLGFDLLDDVLGVIESLITSILGCLGDLIVEVADKINKPIQIPVLSALYRKINRGNDLTILDAACLVMAVPTTIIFKVVSGQSPTELEGIESLTRPNALRSELDERLGRLRSEQQQKPNAVVAGSHIEISKGNTVATPLVDCELTSDESIVGTKQVDDSDLGRTVTLLRSQSNELVPSKGVPNSSGQADIDKMKQDVASRSKRFSKDMSVAGKVIKIGVPVGAGIIYNCFSYPGIFTAEKTGKSRFVSPCFRLVLWCLQFGQLANWGEGNFFSKFDELAFLQRFMTWTVGGFAIMCAFVSKTLGNTMGMIMGFLQGALLAWAQIEEATAFGGYSVYLGFEEWLKCIGKLLNCSAAVVKGPLSLKLAVLACMASNGGTAMHFSRAVAEVTGVTETLYTGMDLVA</sequence>
<reference evidence="2" key="1">
    <citation type="submission" date="2020-03" db="EMBL/GenBank/DDBJ databases">
        <title>Draft Genome Sequence of Cylindrodendrum hubeiense.</title>
        <authorList>
            <person name="Buettner E."/>
            <person name="Kellner H."/>
        </authorList>
    </citation>
    <scope>NUCLEOTIDE SEQUENCE</scope>
    <source>
        <strain evidence="2">IHI 201604</strain>
    </source>
</reference>
<protein>
    <submittedName>
        <fullName evidence="2">Uncharacterized protein</fullName>
    </submittedName>
</protein>
<keyword evidence="3" id="KW-1185">Reference proteome</keyword>